<evidence type="ECO:0000256" key="1">
    <source>
        <dbReference type="ARBA" id="ARBA00004123"/>
    </source>
</evidence>
<comment type="caution">
    <text evidence="8">The sequence shown here is derived from an EMBL/GenBank/DDBJ whole genome shotgun (WGS) entry which is preliminary data.</text>
</comment>
<dbReference type="GO" id="GO:0006355">
    <property type="term" value="P:regulation of DNA-templated transcription"/>
    <property type="evidence" value="ECO:0007669"/>
    <property type="project" value="InterPro"/>
</dbReference>
<evidence type="ECO:0000256" key="2">
    <source>
        <dbReference type="ARBA" id="ARBA00023015"/>
    </source>
</evidence>
<proteinExistence type="predicted"/>
<feature type="region of interest" description="Disordered" evidence="6">
    <location>
        <begin position="190"/>
        <end position="243"/>
    </location>
</feature>
<dbReference type="GO" id="GO:0003677">
    <property type="term" value="F:DNA binding"/>
    <property type="evidence" value="ECO:0007669"/>
    <property type="project" value="UniProtKB-KW"/>
</dbReference>
<reference evidence="8 9" key="1">
    <citation type="journal article" date="2021" name="Commun. Biol.">
        <title>The genome of Shorea leprosula (Dipterocarpaceae) highlights the ecological relevance of drought in aseasonal tropical rainforests.</title>
        <authorList>
            <person name="Ng K.K.S."/>
            <person name="Kobayashi M.J."/>
            <person name="Fawcett J.A."/>
            <person name="Hatakeyama M."/>
            <person name="Paape T."/>
            <person name="Ng C.H."/>
            <person name="Ang C.C."/>
            <person name="Tnah L.H."/>
            <person name="Lee C.T."/>
            <person name="Nishiyama T."/>
            <person name="Sese J."/>
            <person name="O'Brien M.J."/>
            <person name="Copetti D."/>
            <person name="Mohd Noor M.I."/>
            <person name="Ong R.C."/>
            <person name="Putra M."/>
            <person name="Sireger I.Z."/>
            <person name="Indrioko S."/>
            <person name="Kosugi Y."/>
            <person name="Izuno A."/>
            <person name="Isagi Y."/>
            <person name="Lee S.L."/>
            <person name="Shimizu K.K."/>
        </authorList>
    </citation>
    <scope>NUCLEOTIDE SEQUENCE [LARGE SCALE GENOMIC DNA]</scope>
    <source>
        <strain evidence="8">214</strain>
    </source>
</reference>
<protein>
    <recommendedName>
        <fullName evidence="7">NAC domain-containing protein</fullName>
    </recommendedName>
</protein>
<accession>A0AAV5KCU3</accession>
<feature type="compositionally biased region" description="Polar residues" evidence="6">
    <location>
        <begin position="190"/>
        <end position="217"/>
    </location>
</feature>
<sequence length="399" mass="44753">MGHERSDSTEKIEEIMLPGFRFHPTDEELVGFYLKRKIQQRPLLIELIKQLDIYKYDPWDLPKLATTGEKEWYFYCPRDRKYRNSVRPNRVTGAGFWKATGTDRPIYSSESSKCIGLKKSLVFYKGRAAKGVKTDWMMHEFRLPSLADSVTTKRFMDKTIPANDSWAICRIFKKTNYSAQRAFSHSFVSPLPETSSTSVMANSTIGSDSTQLSSENRSSVTTKTSSSSIQINHNTDIQQTSSTTFSPLDYPYFKPINQMAGKPPQFPTGDLADLLVEPLETSAPVKCMVDVTSMLLNMSSSVLGDYSHSKVSDESIDLVGHHEHGNGCSVSFPHEIHGNISNGTQGDDQWEGVQSMGFPFSFPAVMNMGYAWKPSNVLWDSSSSPSEMSTSFSTTKCYT</sequence>
<dbReference type="PANTHER" id="PTHR31744">
    <property type="entry name" value="PROTEIN CUP-SHAPED COTYLEDON 2-RELATED"/>
    <property type="match status" value="1"/>
</dbReference>
<dbReference type="InterPro" id="IPR036093">
    <property type="entry name" value="NAC_dom_sf"/>
</dbReference>
<keyword evidence="2" id="KW-0805">Transcription regulation</keyword>
<evidence type="ECO:0000313" key="8">
    <source>
        <dbReference type="EMBL" id="GKV22388.1"/>
    </source>
</evidence>
<dbReference type="GO" id="GO:0099402">
    <property type="term" value="P:plant organ development"/>
    <property type="evidence" value="ECO:0007669"/>
    <property type="project" value="UniProtKB-ARBA"/>
</dbReference>
<evidence type="ECO:0000256" key="4">
    <source>
        <dbReference type="ARBA" id="ARBA00023163"/>
    </source>
</evidence>
<dbReference type="Gene3D" id="2.170.150.80">
    <property type="entry name" value="NAC domain"/>
    <property type="match status" value="1"/>
</dbReference>
<keyword evidence="4" id="KW-0804">Transcription</keyword>
<dbReference type="PROSITE" id="PS51005">
    <property type="entry name" value="NAC"/>
    <property type="match status" value="1"/>
</dbReference>
<dbReference type="EMBL" id="BPVZ01000060">
    <property type="protein sequence ID" value="GKV22388.1"/>
    <property type="molecule type" value="Genomic_DNA"/>
</dbReference>
<feature type="compositionally biased region" description="Polar residues" evidence="6">
    <location>
        <begin position="229"/>
        <end position="243"/>
    </location>
</feature>
<dbReference type="InterPro" id="IPR003441">
    <property type="entry name" value="NAC-dom"/>
</dbReference>
<gene>
    <name evidence="8" type="ORF">SLEP1_g32267</name>
</gene>
<dbReference type="SUPFAM" id="SSF101941">
    <property type="entry name" value="NAC domain"/>
    <property type="match status" value="1"/>
</dbReference>
<dbReference type="FunFam" id="2.170.150.80:FF:000007">
    <property type="entry name" value="NAC domain-containing protein 35"/>
    <property type="match status" value="1"/>
</dbReference>
<feature type="compositionally biased region" description="Low complexity" evidence="6">
    <location>
        <begin position="218"/>
        <end position="228"/>
    </location>
</feature>
<dbReference type="AlphaFoldDB" id="A0AAV5KCU3"/>
<keyword evidence="3" id="KW-0238">DNA-binding</keyword>
<keyword evidence="9" id="KW-1185">Reference proteome</keyword>
<evidence type="ECO:0000256" key="3">
    <source>
        <dbReference type="ARBA" id="ARBA00023125"/>
    </source>
</evidence>
<dbReference type="GO" id="GO:0005634">
    <property type="term" value="C:nucleus"/>
    <property type="evidence" value="ECO:0007669"/>
    <property type="project" value="UniProtKB-SubCell"/>
</dbReference>
<evidence type="ECO:0000313" key="9">
    <source>
        <dbReference type="Proteomes" id="UP001054252"/>
    </source>
</evidence>
<comment type="subcellular location">
    <subcellularLocation>
        <location evidence="1">Nucleus</location>
    </subcellularLocation>
</comment>
<organism evidence="8 9">
    <name type="scientific">Rubroshorea leprosula</name>
    <dbReference type="NCBI Taxonomy" id="152421"/>
    <lineage>
        <taxon>Eukaryota</taxon>
        <taxon>Viridiplantae</taxon>
        <taxon>Streptophyta</taxon>
        <taxon>Embryophyta</taxon>
        <taxon>Tracheophyta</taxon>
        <taxon>Spermatophyta</taxon>
        <taxon>Magnoliopsida</taxon>
        <taxon>eudicotyledons</taxon>
        <taxon>Gunneridae</taxon>
        <taxon>Pentapetalae</taxon>
        <taxon>rosids</taxon>
        <taxon>malvids</taxon>
        <taxon>Malvales</taxon>
        <taxon>Dipterocarpaceae</taxon>
        <taxon>Rubroshorea</taxon>
    </lineage>
</organism>
<dbReference type="Proteomes" id="UP001054252">
    <property type="component" value="Unassembled WGS sequence"/>
</dbReference>
<name>A0AAV5KCU3_9ROSI</name>
<evidence type="ECO:0000256" key="5">
    <source>
        <dbReference type="ARBA" id="ARBA00023242"/>
    </source>
</evidence>
<evidence type="ECO:0000259" key="7">
    <source>
        <dbReference type="PROSITE" id="PS51005"/>
    </source>
</evidence>
<dbReference type="Pfam" id="PF02365">
    <property type="entry name" value="NAM"/>
    <property type="match status" value="1"/>
</dbReference>
<feature type="domain" description="NAC" evidence="7">
    <location>
        <begin position="16"/>
        <end position="174"/>
    </location>
</feature>
<dbReference type="PANTHER" id="PTHR31744:SF77">
    <property type="entry name" value="PROTEIN FEZ"/>
    <property type="match status" value="1"/>
</dbReference>
<evidence type="ECO:0000256" key="6">
    <source>
        <dbReference type="SAM" id="MobiDB-lite"/>
    </source>
</evidence>
<keyword evidence="5" id="KW-0539">Nucleus</keyword>